<evidence type="ECO:0000256" key="5">
    <source>
        <dbReference type="ARBA" id="ARBA00022737"/>
    </source>
</evidence>
<feature type="region of interest" description="Disordered" evidence="12">
    <location>
        <begin position="52"/>
        <end position="116"/>
    </location>
</feature>
<dbReference type="Proteomes" id="UP000030689">
    <property type="component" value="Unassembled WGS sequence"/>
</dbReference>
<feature type="compositionally biased region" description="Acidic residues" evidence="12">
    <location>
        <begin position="148"/>
        <end position="158"/>
    </location>
</feature>
<dbReference type="Gramene" id="ESQ48063">
    <property type="protein sequence ID" value="ESQ48063"/>
    <property type="gene ID" value="EUTSA_v10020034mg"/>
</dbReference>
<evidence type="ECO:0000256" key="2">
    <source>
        <dbReference type="ARBA" id="ARBA00022528"/>
    </source>
</evidence>
<dbReference type="GO" id="GO:0003729">
    <property type="term" value="F:mRNA binding"/>
    <property type="evidence" value="ECO:0007669"/>
    <property type="project" value="EnsemblPlants"/>
</dbReference>
<keyword evidence="6 10" id="KW-0694">RNA-binding</keyword>
<feature type="domain" description="CRM" evidence="13">
    <location>
        <begin position="678"/>
        <end position="778"/>
    </location>
</feature>
<evidence type="ECO:0000256" key="1">
    <source>
        <dbReference type="ARBA" id="ARBA00004229"/>
    </source>
</evidence>
<feature type="domain" description="CRM" evidence="13">
    <location>
        <begin position="438"/>
        <end position="535"/>
    </location>
</feature>
<evidence type="ECO:0000256" key="11">
    <source>
        <dbReference type="SAM" id="Coils"/>
    </source>
</evidence>
<dbReference type="Pfam" id="PF01985">
    <property type="entry name" value="CRS1_YhbY"/>
    <property type="match status" value="3"/>
</dbReference>
<keyword evidence="8" id="KW-0508">mRNA splicing</keyword>
<name>V4M6W3_EUTSA</name>
<dbReference type="PANTHER" id="PTHR31846:SF4">
    <property type="entry name" value="CRS1 _ YHBY (CRM) DOMAIN-CONTAINING PROTEIN"/>
    <property type="match status" value="1"/>
</dbReference>
<feature type="region of interest" description="Disordered" evidence="12">
    <location>
        <begin position="351"/>
        <end position="372"/>
    </location>
</feature>
<protein>
    <recommendedName>
        <fullName evidence="13">CRM domain-containing protein</fullName>
    </recommendedName>
</protein>
<sequence>MALVPPNITEMPLRSSLPLTSSSRYCSSPSLHALLFYSLSAKPSRPIVRQFSSLRTSERSSNNRSHNNRRLDQRHSKPTPPWIDKWPPSSAGAGDHSGKKVAEQNGGGKIRSAEEEAEAKRRYLEKDKGHSAIERIVLRLRNLGLASDDEDDVEDNEGDGINGGDVKPVTGEERLGDLLKREWVRPDMMLAEGEEESDEDDDVLLPWEKNEEEQAAERMEGDGAAVKKRRARAPSLAELTVEDSELRRLRRDGMYLRVRISIPKAGLTQAVMEKIHDTWRKEELVRLKFHEVLARDMRTAHEIVERRTGGMVIWRAGSVMVVYRGRDYQGPSMISNQMARPEETLFVPDVSSAGDEATGSKDNQSAPPEIKDPIVRNPIRKETMTEEEAEFNSLLDSLGPRFHEWWGTGVLPVNADLLPPTIPGYKTPFRLLPTGMRSNLTNAEMTNLRKIGKTLPCHFALGRNRNHQGLAAAILKLWEKSLIAKIAVKRGIQNTNNKLMADEIKTLTGGVLLLRNKYYIVIYRGKDFLPSSVAATLAERQELTKEIQDVEERVRTRDIETSQPVGDTVPAEAGTLADIEERVNNRDIEASQPVGDKVPAEAGTLAEFYEAQARWGKEITPDHREKMIEEASRVASARVVKRIQHKLNLAQSKFHRAEKLLSKIEASMIPNGPDYDQEVISEEERIMFRKVGLKMKSYLPLGIRGVFDGVIENMHLHWKHRELVKLISKQKSLAFVEDTARLLEYESGGVLVAIEKVPKGFALIYYRGKNYQRPISLRPRNLLTKAKALKRSIAMQRHEALSQHISELEKTIEQMQNELTAKNPSYSESEWENEDDDDDEEEEEKDDVEDDSDWDEADGESAISSLEEADYPSR</sequence>
<evidence type="ECO:0000313" key="14">
    <source>
        <dbReference type="EMBL" id="ESQ48063.1"/>
    </source>
</evidence>
<evidence type="ECO:0000313" key="15">
    <source>
        <dbReference type="Proteomes" id="UP000030689"/>
    </source>
</evidence>
<dbReference type="InterPro" id="IPR001890">
    <property type="entry name" value="RNA-binding_CRM"/>
</dbReference>
<dbReference type="PROSITE" id="PS51295">
    <property type="entry name" value="CRM"/>
    <property type="match status" value="3"/>
</dbReference>
<dbReference type="STRING" id="72664.V4M6W3"/>
<evidence type="ECO:0000256" key="4">
    <source>
        <dbReference type="ARBA" id="ARBA00022664"/>
    </source>
</evidence>
<evidence type="ECO:0000256" key="6">
    <source>
        <dbReference type="ARBA" id="ARBA00022884"/>
    </source>
</evidence>
<dbReference type="SUPFAM" id="SSF75471">
    <property type="entry name" value="YhbY-like"/>
    <property type="match status" value="3"/>
</dbReference>
<evidence type="ECO:0000256" key="8">
    <source>
        <dbReference type="ARBA" id="ARBA00023187"/>
    </source>
</evidence>
<organism evidence="14 15">
    <name type="scientific">Eutrema salsugineum</name>
    <name type="common">Saltwater cress</name>
    <name type="synonym">Sisymbrium salsugineum</name>
    <dbReference type="NCBI Taxonomy" id="72664"/>
    <lineage>
        <taxon>Eukaryota</taxon>
        <taxon>Viridiplantae</taxon>
        <taxon>Streptophyta</taxon>
        <taxon>Embryophyta</taxon>
        <taxon>Tracheophyta</taxon>
        <taxon>Spermatophyta</taxon>
        <taxon>Magnoliopsida</taxon>
        <taxon>eudicotyledons</taxon>
        <taxon>Gunneridae</taxon>
        <taxon>Pentapetalae</taxon>
        <taxon>rosids</taxon>
        <taxon>malvids</taxon>
        <taxon>Brassicales</taxon>
        <taxon>Brassicaceae</taxon>
        <taxon>Eutremeae</taxon>
        <taxon>Eutrema</taxon>
    </lineage>
</organism>
<evidence type="ECO:0000256" key="12">
    <source>
        <dbReference type="SAM" id="MobiDB-lite"/>
    </source>
</evidence>
<dbReference type="EMBL" id="KI517408">
    <property type="protein sequence ID" value="ESQ48063.1"/>
    <property type="molecule type" value="Genomic_DNA"/>
</dbReference>
<accession>V4M6W3</accession>
<feature type="coiled-coil region" evidence="11">
    <location>
        <begin position="533"/>
        <end position="560"/>
    </location>
</feature>
<reference evidence="14 15" key="1">
    <citation type="journal article" date="2013" name="Front. Plant Sci.">
        <title>The Reference Genome of the Halophytic Plant Eutrema salsugineum.</title>
        <authorList>
            <person name="Yang R."/>
            <person name="Jarvis D.E."/>
            <person name="Chen H."/>
            <person name="Beilstein M.A."/>
            <person name="Grimwood J."/>
            <person name="Jenkins J."/>
            <person name="Shu S."/>
            <person name="Prochnik S."/>
            <person name="Xin M."/>
            <person name="Ma C."/>
            <person name="Schmutz J."/>
            <person name="Wing R.A."/>
            <person name="Mitchell-Olds T."/>
            <person name="Schumaker K.S."/>
            <person name="Wang X."/>
        </authorList>
    </citation>
    <scope>NUCLEOTIDE SEQUENCE [LARGE SCALE GENOMIC DNA]</scope>
</reference>
<feature type="region of interest" description="Disordered" evidence="12">
    <location>
        <begin position="148"/>
        <end position="170"/>
    </location>
</feature>
<dbReference type="Gene3D" id="3.30.110.60">
    <property type="entry name" value="YhbY-like"/>
    <property type="match status" value="3"/>
</dbReference>
<keyword evidence="5" id="KW-0677">Repeat</keyword>
<keyword evidence="9" id="KW-0687">Ribonucleoprotein</keyword>
<dbReference type="GO" id="GO:0009507">
    <property type="term" value="C:chloroplast"/>
    <property type="evidence" value="ECO:0007669"/>
    <property type="project" value="UniProtKB-SubCell"/>
</dbReference>
<dbReference type="PANTHER" id="PTHR31846">
    <property type="entry name" value="CRS1 / YHBY (CRM) DOMAIN-CONTAINING PROTEIN"/>
    <property type="match status" value="1"/>
</dbReference>
<keyword evidence="2" id="KW-0150">Chloroplast</keyword>
<evidence type="ECO:0000256" key="10">
    <source>
        <dbReference type="PROSITE-ProRule" id="PRU00626"/>
    </source>
</evidence>
<dbReference type="eggNOG" id="KOG1990">
    <property type="taxonomic scope" value="Eukaryota"/>
</dbReference>
<feature type="region of interest" description="Disordered" evidence="12">
    <location>
        <begin position="820"/>
        <end position="874"/>
    </location>
</feature>
<gene>
    <name evidence="14" type="ORF">EUTSA_v10020034mg</name>
</gene>
<feature type="compositionally biased region" description="Low complexity" evidence="12">
    <location>
        <begin position="52"/>
        <end position="65"/>
    </location>
</feature>
<dbReference type="GO" id="GO:0006397">
    <property type="term" value="P:mRNA processing"/>
    <property type="evidence" value="ECO:0007669"/>
    <property type="project" value="UniProtKB-KW"/>
</dbReference>
<keyword evidence="15" id="KW-1185">Reference proteome</keyword>
<dbReference type="InterPro" id="IPR035920">
    <property type="entry name" value="YhbY-like_sf"/>
</dbReference>
<evidence type="ECO:0000256" key="7">
    <source>
        <dbReference type="ARBA" id="ARBA00022946"/>
    </source>
</evidence>
<feature type="compositionally biased region" description="Acidic residues" evidence="12">
    <location>
        <begin position="829"/>
        <end position="859"/>
    </location>
</feature>
<keyword evidence="7" id="KW-0809">Transit peptide</keyword>
<dbReference type="OrthoDB" id="551352at2759"/>
<dbReference type="GO" id="GO:0000373">
    <property type="term" value="P:Group II intron splicing"/>
    <property type="evidence" value="ECO:0007669"/>
    <property type="project" value="UniProtKB-ARBA"/>
</dbReference>
<keyword evidence="4" id="KW-0507">mRNA processing</keyword>
<dbReference type="AlphaFoldDB" id="V4M6W3"/>
<dbReference type="GO" id="GO:1990904">
    <property type="term" value="C:ribonucleoprotein complex"/>
    <property type="evidence" value="ECO:0007669"/>
    <property type="project" value="UniProtKB-KW"/>
</dbReference>
<keyword evidence="3" id="KW-0934">Plastid</keyword>
<dbReference type="InterPro" id="IPR045278">
    <property type="entry name" value="CRS1/CFM2/CFM3"/>
</dbReference>
<dbReference type="FunFam" id="3.30.110.60:FF:000003">
    <property type="entry name" value="CRM-domain containing factor CFM3B, chloroplastic"/>
    <property type="match status" value="1"/>
</dbReference>
<dbReference type="FunFam" id="3.30.110.60:FF:000002">
    <property type="entry name" value="CRS2-associated factor 1, chloroplastic"/>
    <property type="match status" value="2"/>
</dbReference>
<evidence type="ECO:0000259" key="13">
    <source>
        <dbReference type="PROSITE" id="PS51295"/>
    </source>
</evidence>
<dbReference type="KEGG" id="eus:EUTSA_v10020034mg"/>
<proteinExistence type="predicted"/>
<comment type="subcellular location">
    <subcellularLocation>
        <location evidence="1">Plastid</location>
        <location evidence="1">Chloroplast</location>
    </subcellularLocation>
</comment>
<feature type="domain" description="CRM" evidence="13">
    <location>
        <begin position="239"/>
        <end position="335"/>
    </location>
</feature>
<keyword evidence="11" id="KW-0175">Coiled coil</keyword>
<evidence type="ECO:0000256" key="3">
    <source>
        <dbReference type="ARBA" id="ARBA00022640"/>
    </source>
</evidence>
<dbReference type="SMART" id="SM01103">
    <property type="entry name" value="CRS1_YhbY"/>
    <property type="match status" value="3"/>
</dbReference>
<dbReference type="OMA" id="DKEMITD"/>
<evidence type="ECO:0000256" key="9">
    <source>
        <dbReference type="ARBA" id="ARBA00023274"/>
    </source>
</evidence>